<dbReference type="Pfam" id="PF06276">
    <property type="entry name" value="FhuF"/>
    <property type="match status" value="1"/>
</dbReference>
<dbReference type="InterPro" id="IPR022770">
    <property type="entry name" value="IucA/IucC-like_C"/>
</dbReference>
<accession>A0ABW4JSY4</accession>
<name>A0ABW4JSY4_9BACL</name>
<protein>
    <submittedName>
        <fullName evidence="2">IucA/IucC family C-terminal-domain containing protein</fullName>
    </submittedName>
</protein>
<keyword evidence="3" id="KW-1185">Reference proteome</keyword>
<evidence type="ECO:0000259" key="1">
    <source>
        <dbReference type="Pfam" id="PF06276"/>
    </source>
</evidence>
<dbReference type="EMBL" id="JBHUCX010000099">
    <property type="protein sequence ID" value="MFD1678007.1"/>
    <property type="molecule type" value="Genomic_DNA"/>
</dbReference>
<proteinExistence type="predicted"/>
<sequence>MSNVDFHQLGANFKISLSEVEHPLLSMPLKQLLEEAHSACLISTYGSMIKTSNSAASAVAFCNWFAFVPAGVQYLLSVYDTAIDLSPDNLTVELYQGARFYAFSFKLSQWSAQTAPTEAKQRATWRNQVMVDFYQNTVRPLFERLAETSGYNVGQLWGQIPPKLYWLMNMFPLECDETAKSRLADDYRALKEELAPEVFGCKRNPLNVRERMIESLQDANRQVPMRPACCLNYCKADGGYCYACPRVKEADRAEQRAQFRAR</sequence>
<organism evidence="2 3">
    <name type="scientific">Alicyclobacillus fodiniaquatilis</name>
    <dbReference type="NCBI Taxonomy" id="1661150"/>
    <lineage>
        <taxon>Bacteria</taxon>
        <taxon>Bacillati</taxon>
        <taxon>Bacillota</taxon>
        <taxon>Bacilli</taxon>
        <taxon>Bacillales</taxon>
        <taxon>Alicyclobacillaceae</taxon>
        <taxon>Alicyclobacillus</taxon>
    </lineage>
</organism>
<comment type="caution">
    <text evidence="2">The sequence shown here is derived from an EMBL/GenBank/DDBJ whole genome shotgun (WGS) entry which is preliminary data.</text>
</comment>
<dbReference type="Proteomes" id="UP001597079">
    <property type="component" value="Unassembled WGS sequence"/>
</dbReference>
<feature type="domain" description="Aerobactin siderophore biosynthesis IucA/IucC-like C-terminal" evidence="1">
    <location>
        <begin position="72"/>
        <end position="209"/>
    </location>
</feature>
<dbReference type="RefSeq" id="WP_377945953.1">
    <property type="nucleotide sequence ID" value="NZ_JBHUCX010000099.1"/>
</dbReference>
<evidence type="ECO:0000313" key="2">
    <source>
        <dbReference type="EMBL" id="MFD1678007.1"/>
    </source>
</evidence>
<gene>
    <name evidence="2" type="ORF">ACFSB2_25395</name>
</gene>
<evidence type="ECO:0000313" key="3">
    <source>
        <dbReference type="Proteomes" id="UP001597079"/>
    </source>
</evidence>
<reference evidence="3" key="1">
    <citation type="journal article" date="2019" name="Int. J. Syst. Evol. Microbiol.">
        <title>The Global Catalogue of Microorganisms (GCM) 10K type strain sequencing project: providing services to taxonomists for standard genome sequencing and annotation.</title>
        <authorList>
            <consortium name="The Broad Institute Genomics Platform"/>
            <consortium name="The Broad Institute Genome Sequencing Center for Infectious Disease"/>
            <person name="Wu L."/>
            <person name="Ma J."/>
        </authorList>
    </citation>
    <scope>NUCLEOTIDE SEQUENCE [LARGE SCALE GENOMIC DNA]</scope>
    <source>
        <strain evidence="3">CGMCC 1.12286</strain>
    </source>
</reference>